<keyword evidence="1 3" id="KW-0479">Metal-binding</keyword>
<dbReference type="PROSITE" id="PS51845">
    <property type="entry name" value="PDEASE_I_2"/>
    <property type="match status" value="1"/>
</dbReference>
<dbReference type="InterPro" id="IPR023174">
    <property type="entry name" value="PDEase_CS"/>
</dbReference>
<dbReference type="Pfam" id="PF00233">
    <property type="entry name" value="PDEase_I"/>
    <property type="match status" value="1"/>
</dbReference>
<dbReference type="SUPFAM" id="SSF109604">
    <property type="entry name" value="HD-domain/PDEase-like"/>
    <property type="match status" value="1"/>
</dbReference>
<dbReference type="PANTHER" id="PTHR11347">
    <property type="entry name" value="CYCLIC NUCLEOTIDE PHOSPHODIESTERASE"/>
    <property type="match status" value="1"/>
</dbReference>
<dbReference type="GO" id="GO:0004114">
    <property type="term" value="F:3',5'-cyclic-nucleotide phosphodiesterase activity"/>
    <property type="evidence" value="ECO:0007669"/>
    <property type="project" value="InterPro"/>
</dbReference>
<dbReference type="InterPro" id="IPR002073">
    <property type="entry name" value="PDEase_catalytic_dom"/>
</dbReference>
<keyword evidence="5" id="KW-0472">Membrane</keyword>
<feature type="transmembrane region" description="Helical" evidence="5">
    <location>
        <begin position="631"/>
        <end position="649"/>
    </location>
</feature>
<reference evidence="7 8" key="1">
    <citation type="journal article" date="2013" name="Curr. Biol.">
        <title>The Genome of the Foraminiferan Reticulomyxa filosa.</title>
        <authorList>
            <person name="Glockner G."/>
            <person name="Hulsmann N."/>
            <person name="Schleicher M."/>
            <person name="Noegel A.A."/>
            <person name="Eichinger L."/>
            <person name="Gallinger C."/>
            <person name="Pawlowski J."/>
            <person name="Sierra R."/>
            <person name="Euteneuer U."/>
            <person name="Pillet L."/>
            <person name="Moustafa A."/>
            <person name="Platzer M."/>
            <person name="Groth M."/>
            <person name="Szafranski K."/>
            <person name="Schliwa M."/>
        </authorList>
    </citation>
    <scope>NUCLEOTIDE SEQUENCE [LARGE SCALE GENOMIC DNA]</scope>
</reference>
<sequence>MHKYETEKEALNLNKLGANDAWSFLTLTETSEEEVLAMIKSKVEDVVKNQKPVEELDKIWNHEYNWLMKSLARERLNKSPASNELTVMHSPETDIDQRFRSMSELTQTPSVKSAPAHDWAPYRAVSGRSSRQFSHVSGSMATVIHRRRRYHHHRATRRPLGFHDLKSISEAGSVDPAEQELALFLLDNYFSDSDEDDAFEAQKVYVLSVSTVDTSFDSPSTQSAGQLLPSTLFSPLSSPARSSFARRPLYRASYAYLDDRLKDRVSRRIVQRRETIESQKSTTSALTELRSIGTVHIAFNENDDNDSDSDLISELSVSKGVSVVGGNHSITNPLSQRPIGGDTKKMSLSPNATATATTTTTELDTDMTGLATIHKWNSPHTVLLRGGSVTLNYSTTSSSQKVGATPLMVIMQPVESTESSEVENWNKVLTPYAQMSEAMSKYHSKLNQWTFDAFEFMNDPATQGLGLPLIAFHIMKTTGLLELCEVEADKFWNFSEQVQKGYLDNPYHNKYHACDVLSHMTIWDEFGAYVAAMVHDLGHDGYNNAFHLATASNLALLYGDASLLENYHISETFRILSQSNCNWMQSHSLSVRRYLGILIKQIVLGTDMKHHGTNMANFNELVKILRYQKKYIYICIYIFMYIYIFFCFCK</sequence>
<dbReference type="PROSITE" id="PS00126">
    <property type="entry name" value="PDEASE_I_1"/>
    <property type="match status" value="1"/>
</dbReference>
<dbReference type="GO" id="GO:0007165">
    <property type="term" value="P:signal transduction"/>
    <property type="evidence" value="ECO:0007669"/>
    <property type="project" value="InterPro"/>
</dbReference>
<protein>
    <recommendedName>
        <fullName evidence="3">Phosphodiesterase</fullName>
        <ecNumber evidence="3">3.1.4.-</ecNumber>
    </recommendedName>
</protein>
<dbReference type="CDD" id="cd00077">
    <property type="entry name" value="HDc"/>
    <property type="match status" value="1"/>
</dbReference>
<keyword evidence="5" id="KW-0812">Transmembrane</keyword>
<proteinExistence type="inferred from homology"/>
<dbReference type="EC" id="3.1.4.-" evidence="3"/>
<feature type="domain" description="PDEase" evidence="6">
    <location>
        <begin position="431"/>
        <end position="650"/>
    </location>
</feature>
<dbReference type="InterPro" id="IPR003607">
    <property type="entry name" value="HD/PDEase_dom"/>
</dbReference>
<evidence type="ECO:0000313" key="7">
    <source>
        <dbReference type="EMBL" id="ETO30207.1"/>
    </source>
</evidence>
<evidence type="ECO:0000313" key="8">
    <source>
        <dbReference type="Proteomes" id="UP000023152"/>
    </source>
</evidence>
<evidence type="ECO:0000256" key="5">
    <source>
        <dbReference type="SAM" id="Phobius"/>
    </source>
</evidence>
<keyword evidence="5" id="KW-1133">Transmembrane helix</keyword>
<accession>X6NY38</accession>
<evidence type="ECO:0000256" key="2">
    <source>
        <dbReference type="ARBA" id="ARBA00022801"/>
    </source>
</evidence>
<dbReference type="InterPro" id="IPR036971">
    <property type="entry name" value="PDEase_catalytic_dom_sf"/>
</dbReference>
<comment type="cofactor">
    <cofactor evidence="3">
        <name>a divalent metal cation</name>
        <dbReference type="ChEBI" id="CHEBI:60240"/>
    </cofactor>
    <text evidence="3">Binds 2 divalent metal cations per subunit. Site 1 may preferentially bind zinc ions, while site 2 has a preference for magnesium and/or manganese ions.</text>
</comment>
<keyword evidence="8" id="KW-1185">Reference proteome</keyword>
<evidence type="ECO:0000256" key="1">
    <source>
        <dbReference type="ARBA" id="ARBA00022723"/>
    </source>
</evidence>
<dbReference type="GO" id="GO:0046872">
    <property type="term" value="F:metal ion binding"/>
    <property type="evidence" value="ECO:0007669"/>
    <property type="project" value="UniProtKB-KW"/>
</dbReference>
<gene>
    <name evidence="7" type="ORF">RFI_06911</name>
</gene>
<dbReference type="AlphaFoldDB" id="X6NY38"/>
<evidence type="ECO:0000256" key="4">
    <source>
        <dbReference type="SAM" id="MobiDB-lite"/>
    </source>
</evidence>
<keyword evidence="2 3" id="KW-0378">Hydrolase</keyword>
<name>X6NY38_RETFI</name>
<evidence type="ECO:0000256" key="3">
    <source>
        <dbReference type="RuleBase" id="RU363067"/>
    </source>
</evidence>
<comment type="caution">
    <text evidence="7">The sequence shown here is derived from an EMBL/GenBank/DDBJ whole genome shotgun (WGS) entry which is preliminary data.</text>
</comment>
<evidence type="ECO:0000259" key="6">
    <source>
        <dbReference type="PROSITE" id="PS51845"/>
    </source>
</evidence>
<feature type="region of interest" description="Disordered" evidence="4">
    <location>
        <begin position="328"/>
        <end position="357"/>
    </location>
</feature>
<dbReference type="Proteomes" id="UP000023152">
    <property type="component" value="Unassembled WGS sequence"/>
</dbReference>
<comment type="similarity">
    <text evidence="3">Belongs to the cyclic nucleotide phosphodiesterase family.</text>
</comment>
<dbReference type="Gene3D" id="1.10.1300.10">
    <property type="entry name" value="3'5'-cyclic nucleotide phosphodiesterase, catalytic domain"/>
    <property type="match status" value="1"/>
</dbReference>
<organism evidence="7 8">
    <name type="scientific">Reticulomyxa filosa</name>
    <dbReference type="NCBI Taxonomy" id="46433"/>
    <lineage>
        <taxon>Eukaryota</taxon>
        <taxon>Sar</taxon>
        <taxon>Rhizaria</taxon>
        <taxon>Retaria</taxon>
        <taxon>Foraminifera</taxon>
        <taxon>Monothalamids</taxon>
        <taxon>Reticulomyxidae</taxon>
        <taxon>Reticulomyxa</taxon>
    </lineage>
</organism>
<dbReference type="OrthoDB" id="331721at2759"/>
<dbReference type="EMBL" id="ASPP01005621">
    <property type="protein sequence ID" value="ETO30207.1"/>
    <property type="molecule type" value="Genomic_DNA"/>
</dbReference>